<gene>
    <name evidence="1" type="ORF">LA55_1570</name>
</gene>
<sequence>MKTIKLKIYAILSVVILALIAGCSSIENSNGIKYVEGYYIIEMPYSFDKVYNAALESIKTGETYTINGVPYDLKINSNANGKAILEGVNDNDLKDTIRIEIVKLSDKLTKVAIKYGKDGNSIRSSAEVQIIEGNIKYG</sequence>
<name>A0A0B6CRF6_9GAMM</name>
<organism evidence="1 2">
    <name type="scientific">Francisella philomiragia</name>
    <dbReference type="NCBI Taxonomy" id="28110"/>
    <lineage>
        <taxon>Bacteria</taxon>
        <taxon>Pseudomonadati</taxon>
        <taxon>Pseudomonadota</taxon>
        <taxon>Gammaproteobacteria</taxon>
        <taxon>Thiotrichales</taxon>
        <taxon>Francisellaceae</taxon>
        <taxon>Francisella</taxon>
    </lineage>
</organism>
<dbReference type="EMBL" id="CP009440">
    <property type="protein sequence ID" value="AJI53059.1"/>
    <property type="molecule type" value="Genomic_DNA"/>
</dbReference>
<dbReference type="Pfam" id="PF12092">
    <property type="entry name" value="DUF3568"/>
    <property type="match status" value="1"/>
</dbReference>
<evidence type="ECO:0008006" key="3">
    <source>
        <dbReference type="Google" id="ProtNLM"/>
    </source>
</evidence>
<protein>
    <recommendedName>
        <fullName evidence="3">Lipoprotein</fullName>
    </recommendedName>
</protein>
<proteinExistence type="predicted"/>
<dbReference type="AlphaFoldDB" id="A0A0B6CRF6"/>
<dbReference type="OrthoDB" id="5604580at2"/>
<accession>A0A0B6CRF6</accession>
<dbReference type="PROSITE" id="PS51257">
    <property type="entry name" value="PROKAR_LIPOPROTEIN"/>
    <property type="match status" value="1"/>
</dbReference>
<dbReference type="InterPro" id="IPR021952">
    <property type="entry name" value="Flpp3-like"/>
</dbReference>
<dbReference type="KEGG" id="fpz:LA55_1570"/>
<evidence type="ECO:0000313" key="1">
    <source>
        <dbReference type="EMBL" id="AJI53059.1"/>
    </source>
</evidence>
<evidence type="ECO:0000313" key="2">
    <source>
        <dbReference type="Proteomes" id="UP000031830"/>
    </source>
</evidence>
<dbReference type="Proteomes" id="UP000031830">
    <property type="component" value="Chromosome"/>
</dbReference>
<dbReference type="RefSeq" id="WP_044526643.1">
    <property type="nucleotide sequence ID" value="NZ_CP009440.1"/>
</dbReference>
<reference evidence="1 2" key="1">
    <citation type="journal article" date="2015" name="Genome Announc.">
        <title>Genome sequencing of 18 francisella strains to aid in assay development and testing.</title>
        <authorList>
            <person name="Johnson S.L."/>
            <person name="Daligault H.E."/>
            <person name="Davenport K.W."/>
            <person name="Coyne S.R."/>
            <person name="Frey K.G."/>
            <person name="Koroleva G.I."/>
            <person name="Broomall S.M."/>
            <person name="Bishop-Lilly K.A."/>
            <person name="Bruce D.C."/>
            <person name="Chertkov O."/>
            <person name="Freitas T."/>
            <person name="Jaissle J."/>
            <person name="Ladner J.T."/>
            <person name="Rosenzweig C.N."/>
            <person name="Gibbons H.S."/>
            <person name="Palacios G.F."/>
            <person name="Redden C.L."/>
            <person name="Xu Y."/>
            <person name="Minogue T.D."/>
            <person name="Chain P.S."/>
        </authorList>
    </citation>
    <scope>NUCLEOTIDE SEQUENCE [LARGE SCALE GENOMIC DNA]</scope>
    <source>
        <strain evidence="1 2">GA01-2794</strain>
    </source>
</reference>